<evidence type="ECO:0008006" key="2">
    <source>
        <dbReference type="Google" id="ProtNLM"/>
    </source>
</evidence>
<name>A0AAU6MXH1_9CAUD</name>
<proteinExistence type="predicted"/>
<accession>A0AAU6MXH1</accession>
<reference evidence="1" key="1">
    <citation type="submission" date="2023-11" db="EMBL/GenBank/DDBJ databases">
        <title>Characterization of a newly isolated phage infecting non-aureus staphylococci isolated from bovine mastitis.</title>
        <authorList>
            <person name="Wanecka A."/>
            <person name="Marynowska M."/>
            <person name="Wesolowski W."/>
            <person name="Bloch S."/>
            <person name="Nejman-Falenczyk B."/>
            <person name="Neumann J."/>
            <person name="Krol J."/>
            <person name="Florek M."/>
            <person name="Ulanicki K."/>
            <person name="Napierala A."/>
            <person name="Twardon J."/>
            <person name="Wolska B."/>
            <person name="Porebska J."/>
            <person name="Ziubrzycka A."/>
            <person name="Czeretowicz I."/>
            <person name="Benisz M."/>
        </authorList>
    </citation>
    <scope>NUCLEOTIDE SEQUENCE</scope>
</reference>
<sequence>MLSKNYLTKIKEHMINNNLKFYTDDDYNSFRLFNYKDYLYLDYIMLGNVPKKLWNGKASFDWKNSINIKIKCVHKNKEHNITIIEPIYNENPVSLKGLKILSGDKEYIRNKDTIKLAKLNFLSGTFDKNYRFNVGDIVANCTVLEQKRLKSKYKKSKSVKGYKVKCNFTGIVFDWDESSLRKRKFSPYYNRLTVTDENCLWNQRPDLRPYIKDKEYAKKGTTPFSRTNTITLQCPNCKSTKFYKVKDLPKVYDCRSCSNNTPFTEKLFEAILKANNIKYETQKRMEGCENLLPLPFDFYLTDYNILVEIQGIQHYQEKSGFSNSESFDIIKKRDKIKLDFCKDNNIKIIYIDAKKSNYDYIMKSIESTELKKLLDLSIENVIKENLMILNEKNKYPIDKIIQLVDSGYSYRKTAQILNEEGYEISRHTVSRKYNNFKKID</sequence>
<protein>
    <recommendedName>
        <fullName evidence="2">Homing endonuclease</fullName>
    </recommendedName>
</protein>
<gene>
    <name evidence="1" type="ORF">184DA_194</name>
</gene>
<dbReference type="EMBL" id="OR885926">
    <property type="protein sequence ID" value="WVX90799.1"/>
    <property type="molecule type" value="Genomic_DNA"/>
</dbReference>
<evidence type="ECO:0000313" key="1">
    <source>
        <dbReference type="EMBL" id="WVX90799.1"/>
    </source>
</evidence>
<organism evidence="1">
    <name type="scientific">Staphylococcus phage 184DA</name>
    <dbReference type="NCBI Taxonomy" id="3110532"/>
    <lineage>
        <taxon>Viruses</taxon>
        <taxon>Duplodnaviria</taxon>
        <taxon>Heunggongvirae</taxon>
        <taxon>Uroviricota</taxon>
        <taxon>Caudoviricetes</taxon>
    </lineage>
</organism>
<dbReference type="Gene3D" id="3.40.960.10">
    <property type="entry name" value="VSR Endonuclease"/>
    <property type="match status" value="1"/>
</dbReference>